<sequence length="290" mass="32371">MKNTLIRQHRGEFLLLLATISAALGWLFSKNAIAELPPVAFVSLRFSIATLLFLPFAIPQLKALNQTQCKHAIWVGLSFCLYLFFWVLGVKYTNELGKGAFLLSLAMLAAPLIAWLIYKERPIRRFWLALPVAIIGMYLLAYGKAQSGFALDSLFFLLTALWAAIQFVLNSRYAQSIPVLALTTIQLAMVGISSGIYSFFFEDFPSVVSSITWLWLALSISIGTNIRFLLQTWGQKESDLGNGALIMILEPVWTLLLSVVFMAEHLSVLKISGMGLILTALIIYRLKISK</sequence>
<keyword evidence="5 6" id="KW-0472">Membrane</keyword>
<dbReference type="AlphaFoldDB" id="A0AAW6QAY3"/>
<feature type="transmembrane region" description="Helical" evidence="6">
    <location>
        <begin position="71"/>
        <end position="88"/>
    </location>
</feature>
<feature type="transmembrane region" description="Helical" evidence="6">
    <location>
        <begin position="242"/>
        <end position="262"/>
    </location>
</feature>
<organism evidence="8 9">
    <name type="scientific">Exercitatus varius</name>
    <dbReference type="NCBI Taxonomy" id="67857"/>
    <lineage>
        <taxon>Bacteria</taxon>
        <taxon>Pseudomonadati</taxon>
        <taxon>Pseudomonadota</taxon>
        <taxon>Gammaproteobacteria</taxon>
        <taxon>Pasteurellales</taxon>
        <taxon>Pasteurellaceae</taxon>
        <taxon>Exercitatus</taxon>
    </lineage>
</organism>
<comment type="subcellular location">
    <subcellularLocation>
        <location evidence="1">Cell membrane</location>
        <topology evidence="1">Multi-pass membrane protein</topology>
    </subcellularLocation>
</comment>
<feature type="transmembrane region" description="Helical" evidence="6">
    <location>
        <begin position="100"/>
        <end position="118"/>
    </location>
</feature>
<name>A0AAW6QAY3_9PAST</name>
<keyword evidence="2" id="KW-1003">Cell membrane</keyword>
<reference evidence="8" key="1">
    <citation type="submission" date="2023-03" db="EMBL/GenBank/DDBJ databases">
        <title>Classification of Bisgaard taxon 6 and taxon 10 as Exercitatus varius gen. nov., spec. nov.</title>
        <authorList>
            <person name="Christensen H."/>
        </authorList>
    </citation>
    <scope>NUCLEOTIDE SEQUENCE</scope>
    <source>
        <strain evidence="8">86116</strain>
    </source>
</reference>
<dbReference type="PANTHER" id="PTHR42920">
    <property type="entry name" value="OS03G0707200 PROTEIN-RELATED"/>
    <property type="match status" value="1"/>
</dbReference>
<evidence type="ECO:0000256" key="4">
    <source>
        <dbReference type="ARBA" id="ARBA00022989"/>
    </source>
</evidence>
<proteinExistence type="predicted"/>
<dbReference type="Proteomes" id="UP001214976">
    <property type="component" value="Unassembled WGS sequence"/>
</dbReference>
<feature type="domain" description="EamA" evidence="7">
    <location>
        <begin position="10"/>
        <end position="141"/>
    </location>
</feature>
<evidence type="ECO:0000256" key="5">
    <source>
        <dbReference type="ARBA" id="ARBA00023136"/>
    </source>
</evidence>
<dbReference type="Pfam" id="PF00892">
    <property type="entry name" value="EamA"/>
    <property type="match status" value="2"/>
</dbReference>
<feature type="transmembrane region" description="Helical" evidence="6">
    <location>
        <begin position="125"/>
        <end position="143"/>
    </location>
</feature>
<feature type="transmembrane region" description="Helical" evidence="6">
    <location>
        <begin position="268"/>
        <end position="286"/>
    </location>
</feature>
<evidence type="ECO:0000256" key="6">
    <source>
        <dbReference type="SAM" id="Phobius"/>
    </source>
</evidence>
<dbReference type="SUPFAM" id="SSF103481">
    <property type="entry name" value="Multidrug resistance efflux transporter EmrE"/>
    <property type="match status" value="2"/>
</dbReference>
<evidence type="ECO:0000313" key="8">
    <source>
        <dbReference type="EMBL" id="MDG2950522.1"/>
    </source>
</evidence>
<dbReference type="EMBL" id="JARQTW010000012">
    <property type="protein sequence ID" value="MDG2950522.1"/>
    <property type="molecule type" value="Genomic_DNA"/>
</dbReference>
<dbReference type="GO" id="GO:0005886">
    <property type="term" value="C:plasma membrane"/>
    <property type="evidence" value="ECO:0007669"/>
    <property type="project" value="UniProtKB-SubCell"/>
</dbReference>
<feature type="transmembrane region" description="Helical" evidence="6">
    <location>
        <begin position="212"/>
        <end position="230"/>
    </location>
</feature>
<evidence type="ECO:0000259" key="7">
    <source>
        <dbReference type="Pfam" id="PF00892"/>
    </source>
</evidence>
<feature type="transmembrane region" description="Helical" evidence="6">
    <location>
        <begin position="149"/>
        <end position="169"/>
    </location>
</feature>
<dbReference type="InterPro" id="IPR037185">
    <property type="entry name" value="EmrE-like"/>
</dbReference>
<comment type="caution">
    <text evidence="8">The sequence shown here is derived from an EMBL/GenBank/DDBJ whole genome shotgun (WGS) entry which is preliminary data.</text>
</comment>
<dbReference type="RefSeq" id="WP_317477512.1">
    <property type="nucleotide sequence ID" value="NZ_JARQTW010000012.1"/>
</dbReference>
<accession>A0AAW6QAY3</accession>
<evidence type="ECO:0000256" key="2">
    <source>
        <dbReference type="ARBA" id="ARBA00022475"/>
    </source>
</evidence>
<keyword evidence="4 6" id="KW-1133">Transmembrane helix</keyword>
<feature type="transmembrane region" description="Helical" evidence="6">
    <location>
        <begin position="39"/>
        <end position="59"/>
    </location>
</feature>
<evidence type="ECO:0000313" key="9">
    <source>
        <dbReference type="Proteomes" id="UP001214976"/>
    </source>
</evidence>
<evidence type="ECO:0000256" key="1">
    <source>
        <dbReference type="ARBA" id="ARBA00004651"/>
    </source>
</evidence>
<feature type="domain" description="EamA" evidence="7">
    <location>
        <begin position="154"/>
        <end position="283"/>
    </location>
</feature>
<feature type="transmembrane region" description="Helical" evidence="6">
    <location>
        <begin position="176"/>
        <end position="200"/>
    </location>
</feature>
<dbReference type="InterPro" id="IPR000620">
    <property type="entry name" value="EamA_dom"/>
</dbReference>
<evidence type="ECO:0000256" key="3">
    <source>
        <dbReference type="ARBA" id="ARBA00022692"/>
    </source>
</evidence>
<dbReference type="PANTHER" id="PTHR42920:SF5">
    <property type="entry name" value="EAMA DOMAIN-CONTAINING PROTEIN"/>
    <property type="match status" value="1"/>
</dbReference>
<keyword evidence="3 6" id="KW-0812">Transmembrane</keyword>
<gene>
    <name evidence="8" type="ORF">P7M15_08335</name>
</gene>
<protein>
    <submittedName>
        <fullName evidence="8">DMT family transporter</fullName>
    </submittedName>
</protein>
<dbReference type="InterPro" id="IPR051258">
    <property type="entry name" value="Diverse_Substrate_Transporter"/>
</dbReference>